<comment type="caution">
    <text evidence="1">The sequence shown here is derived from an EMBL/GenBank/DDBJ whole genome shotgun (WGS) entry which is preliminary data.</text>
</comment>
<evidence type="ECO:0000313" key="2">
    <source>
        <dbReference type="Proteomes" id="UP000645390"/>
    </source>
</evidence>
<proteinExistence type="predicted"/>
<name>A0ABQ2BF37_9SPHI</name>
<evidence type="ECO:0000313" key="1">
    <source>
        <dbReference type="EMBL" id="GGI22357.1"/>
    </source>
</evidence>
<dbReference type="PROSITE" id="PS51257">
    <property type="entry name" value="PROKAR_LIPOPROTEIN"/>
    <property type="match status" value="1"/>
</dbReference>
<keyword evidence="2" id="KW-1185">Reference proteome</keyword>
<accession>A0ABQ2BF37</accession>
<sequence length="121" mass="13567">MKSIICAILLSVITLSFGCKNNYTNLSINIKDSETEFTYAANYPESKTDKLEVYIAHQLNTEFKLDQNINTSINLFNGEKISLKATKGFLKINFDKKNTSITGYIKMKKLADGISAVLSEK</sequence>
<organism evidence="1 2">
    <name type="scientific">Pedobacter mendelii</name>
    <dbReference type="NCBI Taxonomy" id="1908240"/>
    <lineage>
        <taxon>Bacteria</taxon>
        <taxon>Pseudomonadati</taxon>
        <taxon>Bacteroidota</taxon>
        <taxon>Sphingobacteriia</taxon>
        <taxon>Sphingobacteriales</taxon>
        <taxon>Sphingobacteriaceae</taxon>
        <taxon>Pedobacter</taxon>
    </lineage>
</organism>
<evidence type="ECO:0008006" key="3">
    <source>
        <dbReference type="Google" id="ProtNLM"/>
    </source>
</evidence>
<reference evidence="2" key="1">
    <citation type="journal article" date="2019" name="Int. J. Syst. Evol. Microbiol.">
        <title>The Global Catalogue of Microorganisms (GCM) 10K type strain sequencing project: providing services to taxonomists for standard genome sequencing and annotation.</title>
        <authorList>
            <consortium name="The Broad Institute Genomics Platform"/>
            <consortium name="The Broad Institute Genome Sequencing Center for Infectious Disease"/>
            <person name="Wu L."/>
            <person name="Ma J."/>
        </authorList>
    </citation>
    <scope>NUCLEOTIDE SEQUENCE [LARGE SCALE GENOMIC DNA]</scope>
    <source>
        <strain evidence="2">CCM 8939</strain>
    </source>
</reference>
<dbReference type="Proteomes" id="UP000645390">
    <property type="component" value="Unassembled WGS sequence"/>
</dbReference>
<dbReference type="EMBL" id="BMDJ01000001">
    <property type="protein sequence ID" value="GGI22357.1"/>
    <property type="molecule type" value="Genomic_DNA"/>
</dbReference>
<protein>
    <recommendedName>
        <fullName evidence="3">Auto-transporter adhesin head GIN domain-containing protein</fullName>
    </recommendedName>
</protein>
<gene>
    <name evidence="1" type="ORF">GCM10008119_02240</name>
</gene>
<dbReference type="RefSeq" id="WP_188411419.1">
    <property type="nucleotide sequence ID" value="NZ_BMDJ01000001.1"/>
</dbReference>